<reference evidence="18" key="1">
    <citation type="journal article" date="2019" name="bioRxiv">
        <title>The Genome of the Zebra Mussel, Dreissena polymorpha: A Resource for Invasive Species Research.</title>
        <authorList>
            <person name="McCartney M.A."/>
            <person name="Auch B."/>
            <person name="Kono T."/>
            <person name="Mallez S."/>
            <person name="Zhang Y."/>
            <person name="Obille A."/>
            <person name="Becker A."/>
            <person name="Abrahante J.E."/>
            <person name="Garbe J."/>
            <person name="Badalamenti J.P."/>
            <person name="Herman A."/>
            <person name="Mangelson H."/>
            <person name="Liachko I."/>
            <person name="Sullivan S."/>
            <person name="Sone E.D."/>
            <person name="Koren S."/>
            <person name="Silverstein K.A.T."/>
            <person name="Beckman K.B."/>
            <person name="Gohl D.M."/>
        </authorList>
    </citation>
    <scope>NUCLEOTIDE SEQUENCE</scope>
    <source>
        <strain evidence="18">Duluth1</strain>
        <tissue evidence="18">Whole animal</tissue>
    </source>
</reference>
<keyword evidence="11" id="KW-1015">Disulfide bond</keyword>
<feature type="domain" description="Cadherin" evidence="17">
    <location>
        <begin position="252"/>
        <end position="356"/>
    </location>
</feature>
<feature type="domain" description="Cadherin" evidence="17">
    <location>
        <begin position="2243"/>
        <end position="2343"/>
    </location>
</feature>
<dbReference type="PANTHER" id="PTHR24028">
    <property type="entry name" value="CADHERIN-87A"/>
    <property type="match status" value="1"/>
</dbReference>
<feature type="domain" description="Cadherin" evidence="17">
    <location>
        <begin position="1514"/>
        <end position="1621"/>
    </location>
</feature>
<feature type="domain" description="Cadherin" evidence="17">
    <location>
        <begin position="367"/>
        <end position="466"/>
    </location>
</feature>
<evidence type="ECO:0000256" key="6">
    <source>
        <dbReference type="ARBA" id="ARBA00022737"/>
    </source>
</evidence>
<dbReference type="FunFam" id="2.60.40.60:FF:000080">
    <property type="entry name" value="FAT atypical cadherin 1"/>
    <property type="match status" value="1"/>
</dbReference>
<dbReference type="FunFam" id="2.60.40.60:FF:000104">
    <property type="entry name" value="cadherin-23 isoform X1"/>
    <property type="match status" value="1"/>
</dbReference>
<accession>A0A9D4H7F7</accession>
<gene>
    <name evidence="18" type="ORF">DPMN_103191</name>
</gene>
<dbReference type="FunFam" id="2.60.40.60:FF:000002">
    <property type="entry name" value="Protocadherin alpha 2"/>
    <property type="match status" value="1"/>
</dbReference>
<dbReference type="FunFam" id="2.60.40.60:FF:000013">
    <property type="entry name" value="Cadherin EGF LAG seven-pass G-type receptor"/>
    <property type="match status" value="1"/>
</dbReference>
<keyword evidence="9 15" id="KW-1133">Transmembrane helix</keyword>
<organism evidence="18 19">
    <name type="scientific">Dreissena polymorpha</name>
    <name type="common">Zebra mussel</name>
    <name type="synonym">Mytilus polymorpha</name>
    <dbReference type="NCBI Taxonomy" id="45954"/>
    <lineage>
        <taxon>Eukaryota</taxon>
        <taxon>Metazoa</taxon>
        <taxon>Spiralia</taxon>
        <taxon>Lophotrochozoa</taxon>
        <taxon>Mollusca</taxon>
        <taxon>Bivalvia</taxon>
        <taxon>Autobranchia</taxon>
        <taxon>Heteroconchia</taxon>
        <taxon>Euheterodonta</taxon>
        <taxon>Imparidentia</taxon>
        <taxon>Neoheterodontei</taxon>
        <taxon>Myida</taxon>
        <taxon>Dreissenoidea</taxon>
        <taxon>Dreissenidae</taxon>
        <taxon>Dreissena</taxon>
    </lineage>
</organism>
<dbReference type="FunFam" id="2.60.40.60:FF:000061">
    <property type="entry name" value="FAT atypical cadherin 3"/>
    <property type="match status" value="1"/>
</dbReference>
<dbReference type="PROSITE" id="PS00232">
    <property type="entry name" value="CADHERIN_1"/>
    <property type="match status" value="12"/>
</dbReference>
<evidence type="ECO:0000256" key="5">
    <source>
        <dbReference type="ARBA" id="ARBA00022729"/>
    </source>
</evidence>
<dbReference type="Gene3D" id="2.60.40.60">
    <property type="entry name" value="Cadherins"/>
    <property type="match status" value="27"/>
</dbReference>
<protein>
    <recommendedName>
        <fullName evidence="17">Cadherin domain-containing protein</fullName>
    </recommendedName>
</protein>
<reference evidence="18" key="2">
    <citation type="submission" date="2020-11" db="EMBL/GenBank/DDBJ databases">
        <authorList>
            <person name="McCartney M.A."/>
            <person name="Auch B."/>
            <person name="Kono T."/>
            <person name="Mallez S."/>
            <person name="Becker A."/>
            <person name="Gohl D.M."/>
            <person name="Silverstein K.A.T."/>
            <person name="Koren S."/>
            <person name="Bechman K.B."/>
            <person name="Herman A."/>
            <person name="Abrahante J.E."/>
            <person name="Garbe J."/>
        </authorList>
    </citation>
    <scope>NUCLEOTIDE SEQUENCE</scope>
    <source>
        <strain evidence="18">Duluth1</strain>
        <tissue evidence="18">Whole animal</tissue>
    </source>
</reference>
<comment type="subcellular location">
    <subcellularLocation>
        <location evidence="1">Cell membrane</location>
        <topology evidence="1">Single-pass membrane protein</topology>
    </subcellularLocation>
</comment>
<feature type="domain" description="Cadherin" evidence="17">
    <location>
        <begin position="2038"/>
        <end position="2136"/>
    </location>
</feature>
<feature type="compositionally biased region" description="Polar residues" evidence="14">
    <location>
        <begin position="3209"/>
        <end position="3236"/>
    </location>
</feature>
<dbReference type="GO" id="GO:0007156">
    <property type="term" value="P:homophilic cell adhesion via plasma membrane adhesion molecules"/>
    <property type="evidence" value="ECO:0007669"/>
    <property type="project" value="InterPro"/>
</dbReference>
<keyword evidence="3" id="KW-0245">EGF-like domain</keyword>
<feature type="domain" description="Cadherin" evidence="17">
    <location>
        <begin position="987"/>
        <end position="1091"/>
    </location>
</feature>
<feature type="domain" description="Cadherin" evidence="17">
    <location>
        <begin position="1829"/>
        <end position="1935"/>
    </location>
</feature>
<evidence type="ECO:0000313" key="19">
    <source>
        <dbReference type="Proteomes" id="UP000828390"/>
    </source>
</evidence>
<feature type="domain" description="Cadherin" evidence="17">
    <location>
        <begin position="2555"/>
        <end position="2666"/>
    </location>
</feature>
<dbReference type="FunFam" id="2.60.40.60:FF:000092">
    <property type="entry name" value="Protocadherin 8"/>
    <property type="match status" value="4"/>
</dbReference>
<keyword evidence="10 15" id="KW-0472">Membrane</keyword>
<evidence type="ECO:0000256" key="16">
    <source>
        <dbReference type="SAM" id="SignalP"/>
    </source>
</evidence>
<dbReference type="InterPro" id="IPR015919">
    <property type="entry name" value="Cadherin-like_sf"/>
</dbReference>
<feature type="domain" description="Cadherin" evidence="17">
    <location>
        <begin position="574"/>
        <end position="674"/>
    </location>
</feature>
<feature type="domain" description="Cadherin" evidence="17">
    <location>
        <begin position="1728"/>
        <end position="1828"/>
    </location>
</feature>
<dbReference type="PANTHER" id="PTHR24028:SF328">
    <property type="entry name" value="CADHERIN-3"/>
    <property type="match status" value="1"/>
</dbReference>
<feature type="domain" description="Cadherin" evidence="17">
    <location>
        <begin position="2675"/>
        <end position="2769"/>
    </location>
</feature>
<dbReference type="InterPro" id="IPR020894">
    <property type="entry name" value="Cadherin_CS"/>
</dbReference>
<feature type="domain" description="Cadherin" evidence="17">
    <location>
        <begin position="1936"/>
        <end position="2028"/>
    </location>
</feature>
<dbReference type="OrthoDB" id="6252479at2759"/>
<dbReference type="FunFam" id="2.60.40.60:FF:000039">
    <property type="entry name" value="FAT atypical cadherin 3"/>
    <property type="match status" value="1"/>
</dbReference>
<dbReference type="FunFam" id="2.60.40.60:FF:000033">
    <property type="entry name" value="FAT atypical cadherin 1"/>
    <property type="match status" value="1"/>
</dbReference>
<evidence type="ECO:0000259" key="17">
    <source>
        <dbReference type="PROSITE" id="PS50268"/>
    </source>
</evidence>
<feature type="compositionally biased region" description="Polar residues" evidence="14">
    <location>
        <begin position="2943"/>
        <end position="2959"/>
    </location>
</feature>
<keyword evidence="2" id="KW-1003">Cell membrane</keyword>
<keyword evidence="6" id="KW-0677">Repeat</keyword>
<feature type="domain" description="Cadherin" evidence="17">
    <location>
        <begin position="1304"/>
        <end position="1407"/>
    </location>
</feature>
<dbReference type="Pfam" id="PF00028">
    <property type="entry name" value="Cadherin"/>
    <property type="match status" value="24"/>
</dbReference>
<evidence type="ECO:0000256" key="9">
    <source>
        <dbReference type="ARBA" id="ARBA00022989"/>
    </source>
</evidence>
<feature type="domain" description="Cadherin" evidence="17">
    <location>
        <begin position="2137"/>
        <end position="2243"/>
    </location>
</feature>
<evidence type="ECO:0000256" key="8">
    <source>
        <dbReference type="ARBA" id="ARBA00022889"/>
    </source>
</evidence>
<evidence type="ECO:0000256" key="3">
    <source>
        <dbReference type="ARBA" id="ARBA00022536"/>
    </source>
</evidence>
<dbReference type="Proteomes" id="UP000828390">
    <property type="component" value="Unassembled WGS sequence"/>
</dbReference>
<dbReference type="FunFam" id="2.60.40.60:FF:000081">
    <property type="entry name" value="protocadherin Fat 4"/>
    <property type="match status" value="1"/>
</dbReference>
<keyword evidence="7 13" id="KW-0106">Calcium</keyword>
<feature type="domain" description="Cadherin" evidence="17">
    <location>
        <begin position="777"/>
        <end position="877"/>
    </location>
</feature>
<feature type="region of interest" description="Disordered" evidence="14">
    <location>
        <begin position="3193"/>
        <end position="3306"/>
    </location>
</feature>
<keyword evidence="4 15" id="KW-0812">Transmembrane</keyword>
<evidence type="ECO:0000313" key="18">
    <source>
        <dbReference type="EMBL" id="KAH3829958.1"/>
    </source>
</evidence>
<evidence type="ECO:0000256" key="14">
    <source>
        <dbReference type="SAM" id="MobiDB-lite"/>
    </source>
</evidence>
<feature type="chain" id="PRO_5039006318" description="Cadherin domain-containing protein" evidence="16">
    <location>
        <begin position="29"/>
        <end position="3306"/>
    </location>
</feature>
<dbReference type="GO" id="GO:0048729">
    <property type="term" value="P:tissue morphogenesis"/>
    <property type="evidence" value="ECO:0007669"/>
    <property type="project" value="UniProtKB-ARBA"/>
</dbReference>
<feature type="compositionally biased region" description="Polar residues" evidence="14">
    <location>
        <begin position="3244"/>
        <end position="3280"/>
    </location>
</feature>
<feature type="domain" description="Cadherin" evidence="17">
    <location>
        <begin position="2770"/>
        <end position="2877"/>
    </location>
</feature>
<feature type="domain" description="Cadherin" evidence="17">
    <location>
        <begin position="878"/>
        <end position="986"/>
    </location>
</feature>
<dbReference type="GO" id="GO:0009887">
    <property type="term" value="P:animal organ morphogenesis"/>
    <property type="evidence" value="ECO:0007669"/>
    <property type="project" value="UniProtKB-ARBA"/>
</dbReference>
<dbReference type="SUPFAM" id="SSF49313">
    <property type="entry name" value="Cadherin-like"/>
    <property type="match status" value="27"/>
</dbReference>
<feature type="domain" description="Cadherin" evidence="17">
    <location>
        <begin position="2344"/>
        <end position="2447"/>
    </location>
</feature>
<feature type="signal peptide" evidence="16">
    <location>
        <begin position="1"/>
        <end position="28"/>
    </location>
</feature>
<sequence>MEMHGSCCYHSLILKVVIWTCLFGYVRTQIQCSPQSTNTMLTYSLKENLPSPAIVGNIGADLQSRTNTAYRFHTLFTDDTIKSTFDVDRAGIIKTKVLLDREKKSYYFPVYVEDDSNSTVLICLTINVADVNDNAPHFDNENRIFDIHEGTTQNKFYIGSATDEDIGNNTIAGYRLASGNEDYAFNLTGNYTNPLRNKLLLTVGVNGTLDYEKRKFYNLTVHVYDGGSPRLTATMDVRINVLDVNDNSPVFDQSKYSASFLENTTVGTTILEVHATDIDSGENGNVVYSIDKKTDPDDCFEVNSASGVISLKRMVDYESRKRYDIEVKAQNPGNSIAAVAAIEINVLNVNELPPNIYINYNNNVPKISENASIGSYVARVSVSDPESPVSENNTIEVTLNGAEGKFRLEKTSYDTYMIVVAQLLDRETKPSYNLTLVAADSGIPPLSATQSFVLQLDDVNDNAPVFLQSSYQANVDEMSEAGSSVISIAASDRDIGANGLILYSIRSEPGSISDWFQVDANSGLITTRGQVDCEVDAQPSFWLIATDRGIPPMTSSVKVSVSVRDINDKEPTFDRSMYTATIPENQAVQSCILQLSASDPDCGVNGLIRYSLAGPSSSFTIQQLFGHICVSQALDYETITLHEFSVIATDSGGYSTTSIVQITIEDVNDNAPVFSSRNYSRNIQNSMQPGSEVLTVYATDRDSGTFGIVQYSISSGNTGSKFTINAYTGTISLATSLSNTDQDIRLVIDARDGGNRNQTAEVYIRVMGQGYNLPVFQQSMYRFQLGEDASVNSLVGQVTATYAGSSNGITYTISSGDLNSFFTINSSGQIRTTKQLDHDEYPVLLLSVEARSGSTHLLGTTQVNVTIDDVNDNAPQFISNRLTISVSEAIDSMATIYTARARDKDSVKNGNGVVGYRLQQSSNFLFEVNPTNGTLRLARGANLDYEALKVHELIIVATDQAQKDQKSSTITLTVSVQDANDNTPVFEKGNFVISVPENTSVGLKVGKILATDRDTGNNGKLSYMLEDSKDLDTFGIFPSDGSIYLKKAVDRETQEEYSFTVRAKDHGQPPLSATSKVTIYIQDVNDNSPVFSRPEYSFSIEENLPSGQSVGRVMATDADKLLNAQLQYDFLQPEKDFLISQTGIISTTQTLDRETKEYYNLEVLVRDSGTPVNLSKVKVIIRVTDINDNYPEIKNSPLQASIDENRPKGERVVILRAVDLDTGNNGTVSFKLEPAVDNPDALSYFEIHPESGWITTKEVLYYEARSKYKFRVVASDDGTPSRSTTRDFEILVNKLNNGAAALLENVNMTFYVVENVPIGTLVGTVMVQGVAANSRISFYITAGNIFSLFSVEVDTGKIYTIREIDYEETSFQTIGITAIDNSGFSPKSTVVTVKVNIVDINDNAPLFDKDPVLLELKENTPVNTVVHTFIATDMDSSVNGTVRYEIVSASQNVLQINTYTGKMSVSQNIDYEQVKDILLVVKATDMAPTTASQLFSAITVRIQVLDENDNVPMFQSYPPLQIFEDEPVGYQLASIIATDADGNVNNSGNNVISYSILSVNNNVFSIDEFTGVLTVASPLDRETTSKYELRILAQDQGNNRQSNVITLLVQVLDVNDNAPQFVKTMYRASINETSAKGSLIVQVTALDQDSGDNGLLSYHISEGIADDFFDIDPVTGLVSFAADTLDREAKSSYAFTVYVQDNGSPRLFDKATVIVNITDLNDNNPVFKEKDHFLQIPENLVQDGIYQVAAQDADEGENARIEYSIIGGNIGNKFVISSETGFLSLREALDRETVSDYILLIKASDRRGEDVCEMSILVQDQNDNDPVFQQPSYEKLLVENVPVGISVVTIRATDADEGSNGAVTYSIVNDSGDASLFDVNSTSGLIITKGVLDREKKGQYNFEVQASDGGIYDKRSEKVRVEIVIGDINDNAPVFQEVPYTTRIAQNMEANAVIITVKADDKDAGKNGDVTYQLTSNSEWFMIDRTSGAIKTKKVLGADALGYHNLQVVATDGGDSPLSATGVVEINVGGGTSQIQFTSTNYTSTIPEHSQRLTSVVKVALTTVQMGLLFSFASGNTDQAFSISSQGLVTVNNPEAIDYEESQHIRLIVAATVGNEYAYTTVWVSLQDVNDNPPLFSQNKYVTKFYEEQPSDTYVMQVSASDADSIGNNSDIVYHIIGGNDQKVFIIDPPKTGIIKTNVIVDYEVQASYILVIEARDDGTQSLSSTCVVKINIIDTNDNPPKFPMTSPVDISENADVGTTVAQVTANDIDKSPAVMYNFTSAGNPDGMFSLDRYSGIIRLARHLDFETRRSYVVVLQASDGVYTVNTTQQVRVIDENDNAPQFVQQSYKVLIEESTVPDRWVVRVNATDGDSGANAAIVYRIAHGDAQFYINQSTGVIYTKGALQFNPNNDIIQVVVMASDSGTPQLSAVAAVYVQVTSVNKFTPQFLSNGYSSAVYEDISVGLPIIHTKAMDNDTQGYNNKEIDYFIVGGNSENRFIIDQKNGSIILNRPLDRERISEYNLIIMAKDRGLPPKNSNTTANIRVLDVNDQVPYFEFNQYSVTLNESFPNETRFLIARAFDDDQADYARLYYTITSGNEDGLFIINGSTGELFITPMQHLDYERHTYHRLIVKVSDCAKCNSSVRSFSNITTVHVNVTDVNEYIPQFPVLVYFEGVYENMGPGSSVFEVHANDKDGGVYGEVTYTIAGTDQFSVHYKTGLVTNNVQFDYEAANKLAFFQFKIWAEDFGGKRNSIDVKLRLLDEDEYAPVFENHSYSFDIPGDAKKGTVIGRVSASDADGGNAGRLVYRIKPAHKYFAMNASNGDIIVINDLNKQIAEEGARKKREVNALYIEVSSGMADSKTDSVVVDVNVDRDCPDCAMQKYVQEKPSTGSAGVNLVYVLVPIAIVIIVVITIFVFLFVRKRRGGKSPPPSETPMCDSDEFDTVTQPNNNIAPNYQFPSNKYPGGHHTAHNTTTSSNVSGHSGSSGRGSAEDDDDEELAMINSSSPSYLNNSNGFRKNMPDSGIQDDDNTSEPSVQNHQDYLARLGIDTAKINSKAKSGLGQSVESMHQFSDSGGGEGTGLELGTIDYTKLNGTSLDHDGIMDKNNDMGFHEPEPNLGSGSLSNVINSEEEYSGSYNWDYLLDWGPQYQPLASVFSEIARLKDDSLQPKKQAVQIVPQQRHVPAVVPPVRNIHPPPMITNAPPKAQPVVGSNRTSHSSGVSNLNSARSSTINTSLPSMPRSPISHESSYTSPALTPSFTPSLSPLATRSPSVSPVNSGRGQLTPRGRGGNTQFVFSSSSSEQELRI</sequence>
<evidence type="ECO:0000256" key="4">
    <source>
        <dbReference type="ARBA" id="ARBA00022692"/>
    </source>
</evidence>
<feature type="compositionally biased region" description="Low complexity" evidence="14">
    <location>
        <begin position="3002"/>
        <end position="3013"/>
    </location>
</feature>
<keyword evidence="5 16" id="KW-0732">Signal</keyword>
<keyword evidence="8" id="KW-0130">Cell adhesion</keyword>
<evidence type="ECO:0000256" key="15">
    <source>
        <dbReference type="SAM" id="Phobius"/>
    </source>
</evidence>
<dbReference type="EMBL" id="JAIWYP010000004">
    <property type="protein sequence ID" value="KAH3829958.1"/>
    <property type="molecule type" value="Genomic_DNA"/>
</dbReference>
<dbReference type="GO" id="GO:0007399">
    <property type="term" value="P:nervous system development"/>
    <property type="evidence" value="ECO:0007669"/>
    <property type="project" value="UniProtKB-ARBA"/>
</dbReference>
<feature type="domain" description="Cadherin" evidence="17">
    <location>
        <begin position="675"/>
        <end position="776"/>
    </location>
</feature>
<feature type="domain" description="Cadherin" evidence="17">
    <location>
        <begin position="37"/>
        <end position="138"/>
    </location>
</feature>
<keyword evidence="12" id="KW-0325">Glycoprotein</keyword>
<evidence type="ECO:0000256" key="7">
    <source>
        <dbReference type="ARBA" id="ARBA00022837"/>
    </source>
</evidence>
<dbReference type="PROSITE" id="PS50268">
    <property type="entry name" value="CADHERIN_2"/>
    <property type="match status" value="27"/>
</dbReference>
<feature type="region of interest" description="Disordered" evidence="14">
    <location>
        <begin position="2924"/>
        <end position="3035"/>
    </location>
</feature>
<evidence type="ECO:0000256" key="10">
    <source>
        <dbReference type="ARBA" id="ARBA00023136"/>
    </source>
</evidence>
<dbReference type="FunFam" id="2.60.40.60:FF:000020">
    <property type="entry name" value="Dachsous cadherin-related 1b"/>
    <property type="match status" value="6"/>
</dbReference>
<feature type="domain" description="Cadherin" evidence="17">
    <location>
        <begin position="160"/>
        <end position="251"/>
    </location>
</feature>
<name>A0A9D4H7F7_DREPO</name>
<evidence type="ECO:0000256" key="12">
    <source>
        <dbReference type="ARBA" id="ARBA00023180"/>
    </source>
</evidence>
<feature type="domain" description="Cadherin" evidence="17">
    <location>
        <begin position="2448"/>
        <end position="2554"/>
    </location>
</feature>
<feature type="domain" description="Cadherin" evidence="17">
    <location>
        <begin position="1408"/>
        <end position="1514"/>
    </location>
</feature>
<feature type="domain" description="Cadherin" evidence="17">
    <location>
        <begin position="467"/>
        <end position="573"/>
    </location>
</feature>
<dbReference type="GO" id="GO:0005886">
    <property type="term" value="C:plasma membrane"/>
    <property type="evidence" value="ECO:0007669"/>
    <property type="project" value="UniProtKB-SubCell"/>
</dbReference>
<dbReference type="CDD" id="cd11304">
    <property type="entry name" value="Cadherin_repeat"/>
    <property type="match status" value="26"/>
</dbReference>
<feature type="domain" description="Cadherin" evidence="17">
    <location>
        <begin position="1092"/>
        <end position="1193"/>
    </location>
</feature>
<dbReference type="FunFam" id="2.60.40.60:FF:000024">
    <property type="entry name" value="FAT atypical cadherin 3"/>
    <property type="match status" value="1"/>
</dbReference>
<comment type="caution">
    <text evidence="18">The sequence shown here is derived from an EMBL/GenBank/DDBJ whole genome shotgun (WGS) entry which is preliminary data.</text>
</comment>
<feature type="domain" description="Cadherin" evidence="17">
    <location>
        <begin position="1194"/>
        <end position="1302"/>
    </location>
</feature>
<feature type="compositionally biased region" description="Low complexity" evidence="14">
    <location>
        <begin position="2970"/>
        <end position="2988"/>
    </location>
</feature>
<dbReference type="FunFam" id="2.60.40.60:FF:000116">
    <property type="entry name" value="Dachsous cadherin-related 2"/>
    <property type="match status" value="2"/>
</dbReference>
<evidence type="ECO:0000256" key="11">
    <source>
        <dbReference type="ARBA" id="ARBA00023157"/>
    </source>
</evidence>
<proteinExistence type="predicted"/>
<evidence type="ECO:0000256" key="1">
    <source>
        <dbReference type="ARBA" id="ARBA00004162"/>
    </source>
</evidence>
<keyword evidence="19" id="KW-1185">Reference proteome</keyword>
<dbReference type="GO" id="GO:0007163">
    <property type="term" value="P:establishment or maintenance of cell polarity"/>
    <property type="evidence" value="ECO:0007669"/>
    <property type="project" value="UniProtKB-ARBA"/>
</dbReference>
<dbReference type="SMART" id="SM00112">
    <property type="entry name" value="CA"/>
    <property type="match status" value="27"/>
</dbReference>
<feature type="transmembrane region" description="Helical" evidence="15">
    <location>
        <begin position="2896"/>
        <end position="2919"/>
    </location>
</feature>
<dbReference type="GO" id="GO:0005509">
    <property type="term" value="F:calcium ion binding"/>
    <property type="evidence" value="ECO:0007669"/>
    <property type="project" value="UniProtKB-UniRule"/>
</dbReference>
<dbReference type="InterPro" id="IPR002126">
    <property type="entry name" value="Cadherin-like_dom"/>
</dbReference>
<dbReference type="PRINTS" id="PR00205">
    <property type="entry name" value="CADHERIN"/>
</dbReference>
<evidence type="ECO:0000256" key="2">
    <source>
        <dbReference type="ARBA" id="ARBA00022475"/>
    </source>
</evidence>
<evidence type="ECO:0000256" key="13">
    <source>
        <dbReference type="PROSITE-ProRule" id="PRU00043"/>
    </source>
</evidence>
<feature type="domain" description="Cadherin" evidence="17">
    <location>
        <begin position="1622"/>
        <end position="1727"/>
    </location>
</feature>
<dbReference type="InterPro" id="IPR050174">
    <property type="entry name" value="Protocadherin/Cadherin-CA"/>
</dbReference>